<accession>A0ABQ0AHZ3</accession>
<dbReference type="EMBL" id="BAABWU010000002">
    <property type="protein sequence ID" value="GAA6195496.1"/>
    <property type="molecule type" value="Genomic_DNA"/>
</dbReference>
<keyword evidence="2" id="KW-1185">Reference proteome</keyword>
<protein>
    <submittedName>
        <fullName evidence="1">Uncharacterized protein</fullName>
    </submittedName>
</protein>
<dbReference type="RefSeq" id="WP_353397411.1">
    <property type="nucleotide sequence ID" value="NZ_BAABWU010000002.1"/>
</dbReference>
<dbReference type="Proteomes" id="UP001441944">
    <property type="component" value="Unassembled WGS sequence"/>
</dbReference>
<proteinExistence type="predicted"/>
<sequence>MKGTRGAALGVALISLESLTLDWAAMGDIDGVLLQGRSQTDSVIQCGGTLGLAFGSLLPQRLALQPPATIVLVSDGISASYRSQLDGYESAADLAHNTVLQHGRQNDDAIALAVKIGAAP</sequence>
<evidence type="ECO:0000313" key="1">
    <source>
        <dbReference type="EMBL" id="GAA6195496.1"/>
    </source>
</evidence>
<evidence type="ECO:0000313" key="2">
    <source>
        <dbReference type="Proteomes" id="UP001441944"/>
    </source>
</evidence>
<comment type="caution">
    <text evidence="1">The sequence shown here is derived from an EMBL/GenBank/DDBJ whole genome shotgun (WGS) entry which is preliminary data.</text>
</comment>
<gene>
    <name evidence="1" type="ORF">NBRC116598_09400</name>
</gene>
<dbReference type="Gene3D" id="3.60.40.10">
    <property type="entry name" value="PPM-type phosphatase domain"/>
    <property type="match status" value="1"/>
</dbReference>
<name>A0ABQ0AHZ3_9RHOB</name>
<organism evidence="1 2">
    <name type="scientific">Pseudophaeobacter arcticus</name>
    <dbReference type="NCBI Taxonomy" id="385492"/>
    <lineage>
        <taxon>Bacteria</taxon>
        <taxon>Pseudomonadati</taxon>
        <taxon>Pseudomonadota</taxon>
        <taxon>Alphaproteobacteria</taxon>
        <taxon>Rhodobacterales</taxon>
        <taxon>Paracoccaceae</taxon>
        <taxon>Pseudophaeobacter</taxon>
    </lineage>
</organism>
<reference evidence="1 2" key="1">
    <citation type="submission" date="2024-04" db="EMBL/GenBank/DDBJ databases">
        <title>Draft genome sequence of Pseudophaeobacter arcticus NBRC 116598.</title>
        <authorList>
            <person name="Miyakawa T."/>
            <person name="Kusuya Y."/>
            <person name="Miura T."/>
        </authorList>
    </citation>
    <scope>NUCLEOTIDE SEQUENCE [LARGE SCALE GENOMIC DNA]</scope>
    <source>
        <strain evidence="1 2">SU-CL00105</strain>
    </source>
</reference>
<dbReference type="InterPro" id="IPR036457">
    <property type="entry name" value="PPM-type-like_dom_sf"/>
</dbReference>